<accession>A0A7X0BRW1</accession>
<gene>
    <name evidence="2" type="ORF">HNP49_000800</name>
</gene>
<dbReference type="Proteomes" id="UP000557193">
    <property type="component" value="Unassembled WGS sequence"/>
</dbReference>
<sequence length="156" mass="17745">MDESTVPRWLRVWAQLPREVRGQLSKLLLVCLLFGVLLLMYASVMLFAGGMRLVEWLQEQPSPYAVMDDRYFTYCLGQVEALRQAAVELQRRESTPGVASDSAYASWHSLSQRFERDCSGRHWPGQGVPESPVDWLPHLGLTAQDWPASVPTRPDE</sequence>
<dbReference type="AlphaFoldDB" id="A0A7X0BRW1"/>
<organism evidence="2 3">
    <name type="scientific">Pseudomonas fluvialis</name>
    <dbReference type="NCBI Taxonomy" id="1793966"/>
    <lineage>
        <taxon>Bacteria</taxon>
        <taxon>Pseudomonadati</taxon>
        <taxon>Pseudomonadota</taxon>
        <taxon>Gammaproteobacteria</taxon>
        <taxon>Pseudomonadales</taxon>
        <taxon>Pseudomonadaceae</taxon>
        <taxon>Pseudomonas</taxon>
    </lineage>
</organism>
<keyword evidence="1" id="KW-0472">Membrane</keyword>
<keyword evidence="1" id="KW-0812">Transmembrane</keyword>
<reference evidence="2 3" key="1">
    <citation type="submission" date="2020-08" db="EMBL/GenBank/DDBJ databases">
        <title>Functional genomics of gut bacteria from endangered species of beetles.</title>
        <authorList>
            <person name="Carlos-Shanley C."/>
        </authorList>
    </citation>
    <scope>NUCLEOTIDE SEQUENCE [LARGE SCALE GENOMIC DNA]</scope>
    <source>
        <strain evidence="2 3">S00202</strain>
    </source>
</reference>
<feature type="transmembrane region" description="Helical" evidence="1">
    <location>
        <begin position="27"/>
        <end position="48"/>
    </location>
</feature>
<proteinExistence type="predicted"/>
<evidence type="ECO:0000256" key="1">
    <source>
        <dbReference type="SAM" id="Phobius"/>
    </source>
</evidence>
<comment type="caution">
    <text evidence="2">The sequence shown here is derived from an EMBL/GenBank/DDBJ whole genome shotgun (WGS) entry which is preliminary data.</text>
</comment>
<protein>
    <submittedName>
        <fullName evidence="2">Uncharacterized protein</fullName>
    </submittedName>
</protein>
<keyword evidence="3" id="KW-1185">Reference proteome</keyword>
<keyword evidence="1" id="KW-1133">Transmembrane helix</keyword>
<evidence type="ECO:0000313" key="3">
    <source>
        <dbReference type="Proteomes" id="UP000557193"/>
    </source>
</evidence>
<dbReference type="EMBL" id="JACHLL010000001">
    <property type="protein sequence ID" value="MBB6340650.1"/>
    <property type="molecule type" value="Genomic_DNA"/>
</dbReference>
<dbReference type="RefSeq" id="WP_184680802.1">
    <property type="nucleotide sequence ID" value="NZ_JACHLL010000001.1"/>
</dbReference>
<evidence type="ECO:0000313" key="2">
    <source>
        <dbReference type="EMBL" id="MBB6340650.1"/>
    </source>
</evidence>
<name>A0A7X0BRW1_9PSED</name>